<proteinExistence type="predicted"/>
<dbReference type="RefSeq" id="WP_074553191.1">
    <property type="nucleotide sequence ID" value="NZ_CP119563.1"/>
</dbReference>
<evidence type="ECO:0000256" key="1">
    <source>
        <dbReference type="SAM" id="SignalP"/>
    </source>
</evidence>
<name>A0A1G7GDU1_RHOCA</name>
<protein>
    <recommendedName>
        <fullName evidence="2">Lysozyme inhibitor LprI-like N-terminal domain-containing protein</fullName>
    </recommendedName>
</protein>
<feature type="domain" description="Lysozyme inhibitor LprI-like N-terminal" evidence="2">
    <location>
        <begin position="48"/>
        <end position="155"/>
    </location>
</feature>
<dbReference type="InterPro" id="IPR009739">
    <property type="entry name" value="LprI-like_N"/>
</dbReference>
<dbReference type="AlphaFoldDB" id="A0A1G7GDU1"/>
<evidence type="ECO:0000313" key="4">
    <source>
        <dbReference type="Proteomes" id="UP000183812"/>
    </source>
</evidence>
<feature type="signal peptide" evidence="1">
    <location>
        <begin position="1"/>
        <end position="20"/>
    </location>
</feature>
<gene>
    <name evidence="3" type="ORF">SAMN04244550_01227</name>
</gene>
<keyword evidence="1" id="KW-0732">Signal</keyword>
<dbReference type="EMBL" id="FNAY01000004">
    <property type="protein sequence ID" value="SDE86296.1"/>
    <property type="molecule type" value="Genomic_DNA"/>
</dbReference>
<dbReference type="Gene3D" id="1.20.1270.180">
    <property type="match status" value="1"/>
</dbReference>
<reference evidence="3 4" key="1">
    <citation type="submission" date="2016-10" db="EMBL/GenBank/DDBJ databases">
        <authorList>
            <person name="de Groot N.N."/>
        </authorList>
    </citation>
    <scope>NUCLEOTIDE SEQUENCE [LARGE SCALE GENOMIC DNA]</scope>
    <source>
        <strain evidence="4">DSM 938 / 37b4</strain>
    </source>
</reference>
<evidence type="ECO:0000313" key="3">
    <source>
        <dbReference type="EMBL" id="SDE86296.1"/>
    </source>
</evidence>
<accession>A0A1G7GDU1</accession>
<dbReference type="OrthoDB" id="7340239at2"/>
<organism evidence="3 4">
    <name type="scientific">Rhodobacter capsulatus</name>
    <name type="common">Rhodopseudomonas capsulata</name>
    <dbReference type="NCBI Taxonomy" id="1061"/>
    <lineage>
        <taxon>Bacteria</taxon>
        <taxon>Pseudomonadati</taxon>
        <taxon>Pseudomonadota</taxon>
        <taxon>Alphaproteobacteria</taxon>
        <taxon>Rhodobacterales</taxon>
        <taxon>Rhodobacter group</taxon>
        <taxon>Rhodobacter</taxon>
    </lineage>
</organism>
<feature type="chain" id="PRO_5010363798" description="Lysozyme inhibitor LprI-like N-terminal domain-containing protein" evidence="1">
    <location>
        <begin position="21"/>
        <end position="162"/>
    </location>
</feature>
<dbReference type="Pfam" id="PF07007">
    <property type="entry name" value="LprI"/>
    <property type="match status" value="1"/>
</dbReference>
<sequence length="162" mass="17747">MRVSTLCLAMALSLPPPALAGNPTADCMAGATTPEAQAACIGLSVEACRKRPSTTQPTDVAACYADEHGWWRKRMLAAAETMKTRAEKLDVPYSKQIAAGMPRLVDDTQIMLDAWQTWAEKRCTFEGMVHRNSPRRMVYAAACHMRLTAEQTLFLEASAKAN</sequence>
<evidence type="ECO:0000259" key="2">
    <source>
        <dbReference type="Pfam" id="PF07007"/>
    </source>
</evidence>
<dbReference type="Proteomes" id="UP000183812">
    <property type="component" value="Unassembled WGS sequence"/>
</dbReference>